<organism evidence="3 4">
    <name type="scientific">Flammeovirga yaeyamensis</name>
    <dbReference type="NCBI Taxonomy" id="367791"/>
    <lineage>
        <taxon>Bacteria</taxon>
        <taxon>Pseudomonadati</taxon>
        <taxon>Bacteroidota</taxon>
        <taxon>Cytophagia</taxon>
        <taxon>Cytophagales</taxon>
        <taxon>Flammeovirgaceae</taxon>
        <taxon>Flammeovirga</taxon>
    </lineage>
</organism>
<name>A0AAX1NA29_9BACT</name>
<feature type="chain" id="PRO_5043993320" evidence="1">
    <location>
        <begin position="26"/>
        <end position="4406"/>
    </location>
</feature>
<gene>
    <name evidence="3" type="ORF">KMW28_26300</name>
</gene>
<protein>
    <submittedName>
        <fullName evidence="3">T9SS type A sorting domain-containing protein</fullName>
    </submittedName>
</protein>
<feature type="signal peptide" evidence="1">
    <location>
        <begin position="1"/>
        <end position="25"/>
    </location>
</feature>
<reference evidence="3 4" key="1">
    <citation type="submission" date="2021-05" db="EMBL/GenBank/DDBJ databases">
        <title>Comparative genomic studies on the polysaccharide-degrading batcterial strains of the Flammeovirga genus.</title>
        <authorList>
            <person name="Zewei F."/>
            <person name="Zheng Z."/>
            <person name="Yu L."/>
            <person name="Ruyue G."/>
            <person name="Yanhong M."/>
            <person name="Yuanyuan C."/>
            <person name="Jingyan G."/>
            <person name="Wenjun H."/>
        </authorList>
    </citation>
    <scope>NUCLEOTIDE SEQUENCE [LARGE SCALE GENOMIC DNA]</scope>
    <source>
        <strain evidence="3 4">NBRC:100898</strain>
    </source>
</reference>
<dbReference type="NCBIfam" id="TIGR04183">
    <property type="entry name" value="Por_Secre_tail"/>
    <property type="match status" value="1"/>
</dbReference>
<accession>A0AAX1NA29</accession>
<dbReference type="Gene3D" id="2.60.40.10">
    <property type="entry name" value="Immunoglobulins"/>
    <property type="match status" value="1"/>
</dbReference>
<dbReference type="KEGG" id="fya:KMW28_26300"/>
<dbReference type="EMBL" id="CP076133">
    <property type="protein sequence ID" value="QWG04409.1"/>
    <property type="molecule type" value="Genomic_DNA"/>
</dbReference>
<evidence type="ECO:0000313" key="4">
    <source>
        <dbReference type="Proteomes" id="UP000678679"/>
    </source>
</evidence>
<evidence type="ECO:0000256" key="1">
    <source>
        <dbReference type="SAM" id="SignalP"/>
    </source>
</evidence>
<evidence type="ECO:0000313" key="3">
    <source>
        <dbReference type="EMBL" id="QWG04409.1"/>
    </source>
</evidence>
<evidence type="ECO:0000259" key="2">
    <source>
        <dbReference type="Pfam" id="PF18962"/>
    </source>
</evidence>
<keyword evidence="4" id="KW-1185">Reference proteome</keyword>
<dbReference type="Proteomes" id="UP000678679">
    <property type="component" value="Chromosome 2"/>
</dbReference>
<feature type="domain" description="Secretion system C-terminal sorting" evidence="2">
    <location>
        <begin position="4331"/>
        <end position="4403"/>
    </location>
</feature>
<dbReference type="Pfam" id="PF18962">
    <property type="entry name" value="Por_Secre_tail"/>
    <property type="match status" value="1"/>
</dbReference>
<dbReference type="InterPro" id="IPR013783">
    <property type="entry name" value="Ig-like_fold"/>
</dbReference>
<dbReference type="RefSeq" id="WP_169663872.1">
    <property type="nucleotide sequence ID" value="NZ_CP076133.1"/>
</dbReference>
<dbReference type="InterPro" id="IPR026444">
    <property type="entry name" value="Secre_tail"/>
</dbReference>
<proteinExistence type="predicted"/>
<keyword evidence="1" id="KW-0732">Signal</keyword>
<sequence length="4406" mass="477682">MLKNYLTNKLLLVYLTFLVLPIAFAQDIYYSTPTTQDVNGDYLVLETSNWNSASDGMGSPPASLNELENSYLIIQTGHDYTLATSITTSSTIEYIHSMEIGGTLEIKDNITLSIANDFLYYGTLNASTTGSTVIFTSQNGGVSVIEGRNSNGSGRTIPFNHLTFNKAGQQVILNGTPLDLEGDFTINNTIFSPKNGINIAGNFTIDNLSTVLSTSNRVTMDGAGNQVLQVPVAPDMITGNQRAQFNNLEFTGGGSNSTLGDLYVTGELLVGHDDNATTLQIGSGNHHFRSVRLDYNNATAATAINALTFTSSTYYSRDGNLHSYNLDTDFHTSAIPIFLGTVNFELTEGSLSVGSNNGRKYEFQFIGSINIDNNKGLVLNEFAKITGVAGTLSATDGTRITVRGSEIPQFSSYVLSTNSNFIYEGTSDLDIVSNIDYGNLSLRNASNKNFDNDTKIKGNLNVIYDAVLTSDNNVEITVQGNITNRRDTDSGNAGQINAPNATLILENIDQNQTITNAKGDVPFVFNEIQFTSNGALTAERTIELEHPLTANTITFNNPNGSESSRLRVDFNDTDVVVNTSMTQTGYTRIRTAAATPNYLIGTFGDTQSVIDFYSNGSQTIPNITYGNIWFSGGGTKALAGNLTVNGDFIKVSNNPNLQTNGYQIDLKGDWFYDNRSFGSGMDNSTVLFTGTEKQEIKDAIFYNLEFRGTGDVDISREVRINNNILLEGGVSGTPMMVNAFANLRLYGNWTENNETSQFVPNIGTVYFESSAANQTVTQSSLSAFNNVQISNTGYKVIFNSKVKINNQLRLNSGKGNLDIEDDLTLLGDFRNAGSSNDFTQNNNALVLFAGTNSQRIEVDNTSKAVFQGVRFSGEGVKTFDGASTYTFEQDFDIQGATVNGENRTLNVKGNWINNSGSFRSTGRVIFNGTTQTIDATAFNNVDIDGSEVTLNGNISLTNDFEMLNSSILHANGFTMLLSGDWDGLDGTFNHDNGNLIFVGSGKSFREDDQLYNLTIGLDGTSTFSFQGGVADYYVLNNWLQTGGRADVNGGNLHIGGDLKMGDGDMYEVNTLYLEAQDNSKDYVFEMGKQYNNSTLPTRNNNTDIIFNPVAGTRYLMGSDLRMEGSTGHLTLSSGTLFMEGKTIEMTNGNKQIFVQNGAELLVNSGATLSLPNNNSGALVVESGGNLRIEGDPNNFALVEGYNGNSYNIEINGTLSAINYKITDINGDGLEFKSGSSLNGTNNLSNGLFINNSGTASITVRSGALLPATTIENVSFGTGPTYAVVNEDASMGVLTFNNAKGSNRAVELDPTDRVEWNNDPSISWTGDVSTDWFTIGNWSSGAVPTETDNVFIPSGRPNNPLVSGATASALKVEVDGGATLTLDDKIEIFNGVFIYSGATIEGGNADSIVVHGDWVNEGTFTHNNSILRITSEDAKVYSFVPGTDQYNEVIVDSREGTILQSDNTLNVNDFFIQSGIYDVSDSDIKVYDRWRQPTGIFEFRTSTVTSVDATVDGGDFYSLSVDNTMILDGNITVNKNIKLNNSGATVTGNDHLIYLLGNFDNSNGGTFTQSGTIILNGGSQNIYGDATLGNIIIQGTGNKVFNDLSDVTVVDITVLNGIGGVYINENATLNGTGSFTQTGGTVEVRGADNYPKGFSQYRITDGTFTYRPTSDIVQNIGEITYHNLNIHDTEKQLIGDIEVTGDIYFDNDSDPASLVVNNYEIALHGNLRTQNTTDVLTVNWGTGTLRHYGGSWNITPVLQNVHHLILEGEGNKYFLNNMSITGDLTVRGNAVGRQGRNGDPSIITGTASGTFQIADGNTFYVYGEDTNVLLPQNFGTYSFHKNSTFRLQSASDATTTISTVPTYGNLYIETSGATLVQNSGTLQVEGNFDDRVRGGYALNDQSTDIEIAGNVYVTTYLAPTNTITFNGNIVGEEQLINTPSSMMYNELQLSGQEEKRFVYNSYTVLGDIQVDADAKMYINKSFTFEGSQWTTTSGGEINSTNDLIVKNTSAVTQTLNFGDNHTIRRLYFEEQSSKDIVHALNVDNTLSVDATSGNVDFTDKIHNIGASQIILDGPYDASASTFILDGGGQTIPAGFVVKELQMMNSGSKVFAGDLTVGNFIGKDNVNVNASEDAIITIKGNFDLEEARYNRSTAIVKFDGEVNGATYTFKNKGTRKLYKVEFNASAGNVNYQLDTDLYTSKGLTVNSSATVDVNGMVLNVGERTDADDLDNIEFVDIYGTIDISNGGDLEVNARDTKADGTINPTLTVYSGGTLKVVGQVGQLSRVSTVDRGSDDHRLIVDIQDGATIHAKFYEFKSIDHTGVQVSKNATVDNTNNFSEGVFTGMSTNNSLPRRVYLDVDAAISTDITSVTFDYSATPNVNNNLYNVSRAADAGSAINFSGSTGIAGSIKGEEYEEDFDQDAGGAGLINWPVNNEYVWEGDVSNDWFDGDNWSSGFVPVLGVNNAVINSKTSTNTFYPRITGSSTAEAKDLIIRGGQLTLDSDITDALNLSGDLTLESGMITVTNSERIAVGENHSVSNSGTFNPGTGTVDLVKSNGTVVLDQNNSNFHNLIISGAASVSLQSRLVIDGDFSITSTGGIKLPEGHRVTFKGDVIIAENALFDVSYGGDIYLNGTTAQTLTRAKFGRTHFDGFEYIITDSLVINSTAFLNQGTIKQSVAGVQYIFYGDVYSENDDFAFYLNDGGGEVIVDGNRWYGYGTTNNIQNSTTGSADFIFNRTGNINFYGDHCYFDNLVLKADGGYLNTDITVLGDLDLTQTSMFTRTYQITGTNNGNLNLGDNVRLDIAGADNFPTGFNTYNLDENSITSYTGYVNQTIRTIEDSKPIFYGNIYTSRNTTKTLDNNLIAKGYVRLNESTLDANEKNINVGGDFLYNNSAAHFVSDNSVITFNGDTDQTMSLFPTNDNSFFSIVVDKSNGTQVNVSNSDITIENDLLVQEGNFQMIDRTATINRNMLVNNGLILERGNYYMNATGTGAIIRTNGSMFRGLVVEGQSSTIFTLDDNLNISSNYDLNLIRGKFISNTGEITIGNNGHFNIGVNASYDMFADAKLYMNNNAVVNVLGDIKILGSSDLPAIITAADENDYYYFTVDGNIEIQHYSISGLGLPGIVIRENAIIDPNDLGYNFSDGTFSNNYRGGVALKIENDQDFIATENLGVYTGGAIENVNFIQSVSNGTANVSKQIATSGQVDFYNARGALSGENYDRDPYNLINWVNPTEFVWTGAEDTNWFNVNNWSPSDQGLPTSSDDVRIPPVTRQPVISDTQIAYANNLIIETAAIVRISSSDGDVDLQIEESLDLSGQLDLGSTDGQVGIKKNWSTNVTGSLKNQGGEIIANGDGAQFIDNAGIDFGKLTIAVTSSTSLQLNGEEKITGDLQVDASASLELIGDNEILDIAGNISVLGEMNTNNNSLVLIEDGVDGNTKTIDISNTSTIQKLQVNSTDMNDTLELSSNLRIEENLAVTSGTLDLKTSELTFGTQPNAQIEINGGHLFIDDTRLLMGDQSKLVMSTGTLTLQNNAIVTRSNPASGGYGFELNGGQLNSSNATFEYMGAEGIVYDGVQINPVNLDVDIEGVPTNFDVLMPFTVYQYGATSGRYVHFKNYTTSGTPTVGNKLLDYKFYHNFFLRGAQYNALNETASTVYFVDAKGLLKGDNFEEGGDIVWEDTKNVYVWIGSATEDLPGSGHAAWNNKDHWGYFNGTPTPDPANEFPGELADHDDNAIVIVGQPQPGFLPPVLRSSHPTIKIFSLDVLPQAGFVIIGDNTSDDLDILNPVESDYELIISEEFNIVSDMSGFGYVDFQNSLVGIQGKINNDGIFYPNTSIMVLETPTGNINLTAGENYHSLYIKGQNTSVVNLDGDINVQGNFEMDNGTLNIGGNTFNVGGDFELMAGVTVQYEDDFILNLNGSDQNITLNNQTINHLYFDGTGNKTFQSNIQIAGDLQILGQFVSLNDNGYNLNIGGRWFNEYANGNFTSTGQTTFDGSSPQYINTFNGEEVFNHLIINNSNGLTSQVDLQIKSNLTLTSGLIVVPHMILQDAVGNITSDASSYVVGKVTKQNLSTAFGSYYVFPVGSTTTWARLGLNNVDDDPTDYYVEFKDVDPNAQVVVNDGSEDKTMAISSYVWDVHRVDNGGSYGGITIEMYFEDLSALTLENEDFRTIVHHDESVNPSVWELITSTWSTVGAGGRLLSTIPAEINSFSDFGATLEEYVDPSPDLPVELISFTGDINNDEVTLKWSTATEVNASHYEIERSVDGRNYEKIGEVNAAGNSNTLQNYTFIDVLTSSKGYYRLKQVDFDDEFTYYGPVIIIHPNVSSEIDLSLEAYPNPVDDEDTQLFILGLELGESYVAQIYSITGQLMHEISDDDDKITIPTTDWKTGMYMLKVRTSTGKTAYLKLIRQ</sequence>